<gene>
    <name evidence="1" type="ORF">KEU06_01725</name>
</gene>
<dbReference type="Proteomes" id="UP000680348">
    <property type="component" value="Unassembled WGS sequence"/>
</dbReference>
<dbReference type="Pfam" id="PF06169">
    <property type="entry name" value="DUF982"/>
    <property type="match status" value="1"/>
</dbReference>
<comment type="caution">
    <text evidence="1">The sequence shown here is derived from an EMBL/GenBank/DDBJ whole genome shotgun (WGS) entry which is preliminary data.</text>
</comment>
<dbReference type="InterPro" id="IPR010385">
    <property type="entry name" value="DUF982"/>
</dbReference>
<protein>
    <submittedName>
        <fullName evidence="1">DUF982 domain-containing protein</fullName>
    </submittedName>
</protein>
<evidence type="ECO:0000313" key="2">
    <source>
        <dbReference type="Proteomes" id="UP000680348"/>
    </source>
</evidence>
<dbReference type="EMBL" id="JAGWCR010000001">
    <property type="protein sequence ID" value="MBS3647343.1"/>
    <property type="molecule type" value="Genomic_DNA"/>
</dbReference>
<dbReference type="RefSeq" id="WP_188252892.1">
    <property type="nucleotide sequence ID" value="NZ_JABVCF010000001.1"/>
</dbReference>
<dbReference type="Gene3D" id="6.10.250.730">
    <property type="match status" value="1"/>
</dbReference>
<evidence type="ECO:0000313" key="1">
    <source>
        <dbReference type="EMBL" id="MBS3647343.1"/>
    </source>
</evidence>
<accession>A0A942I1M6</accession>
<keyword evidence="2" id="KW-1185">Reference proteome</keyword>
<organism evidence="1 2">
    <name type="scientific">Pseudaminobacter soli</name>
    <name type="common">ex Zhang et al. 2022</name>
    <dbReference type="NCBI Taxonomy" id="2831468"/>
    <lineage>
        <taxon>Bacteria</taxon>
        <taxon>Pseudomonadati</taxon>
        <taxon>Pseudomonadota</taxon>
        <taxon>Alphaproteobacteria</taxon>
        <taxon>Hyphomicrobiales</taxon>
        <taxon>Phyllobacteriaceae</taxon>
        <taxon>Pseudaminobacter</taxon>
    </lineage>
</organism>
<dbReference type="AlphaFoldDB" id="A0A942I1M6"/>
<proteinExistence type="predicted"/>
<reference evidence="1" key="1">
    <citation type="submission" date="2021-04" db="EMBL/GenBank/DDBJ databases">
        <title>Pseudaminobacter soli sp. nov., isolated from paddy soil contaminated by heavy metals.</title>
        <authorList>
            <person name="Zhang K."/>
        </authorList>
    </citation>
    <scope>NUCLEOTIDE SEQUENCE</scope>
    <source>
        <strain evidence="1">19-2017</strain>
    </source>
</reference>
<sequence length="81" mass="8420">MNAGWFSKPVAVAVGIIGDVRNISSASEAAALLQSNWREQGSAKQQAALRACLAAMYAGASPEKARAAFLEAAEEARVLAE</sequence>
<name>A0A942I1M6_9HYPH</name>